<dbReference type="AlphaFoldDB" id="A0AA87UQM5"/>
<dbReference type="SUPFAM" id="SSF55347">
    <property type="entry name" value="Glyceraldehyde-3-phosphate dehydrogenase-like, C-terminal domain"/>
    <property type="match status" value="1"/>
</dbReference>
<dbReference type="GO" id="GO:0000166">
    <property type="term" value="F:nucleotide binding"/>
    <property type="evidence" value="ECO:0007669"/>
    <property type="project" value="InterPro"/>
</dbReference>
<proteinExistence type="predicted"/>
<dbReference type="InterPro" id="IPR055080">
    <property type="entry name" value="Gal80p-like_C"/>
</dbReference>
<dbReference type="PANTHER" id="PTHR43818:SF11">
    <property type="entry name" value="BCDNA.GH03377"/>
    <property type="match status" value="1"/>
</dbReference>
<dbReference type="InterPro" id="IPR000683">
    <property type="entry name" value="Gfo/Idh/MocA-like_OxRdtase_N"/>
</dbReference>
<dbReference type="EMBL" id="BJUU01000002">
    <property type="protein sequence ID" value="GEK79141.1"/>
    <property type="molecule type" value="Genomic_DNA"/>
</dbReference>
<keyword evidence="5" id="KW-1185">Reference proteome</keyword>
<evidence type="ECO:0000256" key="1">
    <source>
        <dbReference type="ARBA" id="ARBA00023002"/>
    </source>
</evidence>
<evidence type="ECO:0000259" key="2">
    <source>
        <dbReference type="Pfam" id="PF01408"/>
    </source>
</evidence>
<accession>A0AA87UQM5</accession>
<dbReference type="Pfam" id="PF22685">
    <property type="entry name" value="Gal80p_C-like"/>
    <property type="match status" value="1"/>
</dbReference>
<sequence>MTDSNAGVLRVGIVGASAGNSWASRSHVPAIAATDGLRLTAVATSRRETALASAEQFGADHAFVGVEQMAASDAVDLIVVAVRVPYHREVVKAVLEAGKHVYCEWPLGVDRAEAQQMSMDALRAPGRNAVGLQARSSPAVRYLRDLVHDGYLGTVESCSITAFSQRGADPVTPAKRYLFDRSTGANLLTIETGHLVDAVSFVLGEPREIHSHTALRRPSLMDFDGGRFRPDTPDTVNAHWVSVEGALVSMHVAQGARSLFKTEISIIGSAGALHLSTTEPGGIQMAPLELRGATGAAASLHPLPVPERYSSVPDPGVESAKNVAEALAAFAKDIRERTSVVPDFAHAAARHATLEKFSRTLR</sequence>
<dbReference type="InterPro" id="IPR050463">
    <property type="entry name" value="Gfo/Idh/MocA_oxidrdct_glycsds"/>
</dbReference>
<dbReference type="SUPFAM" id="SSF51735">
    <property type="entry name" value="NAD(P)-binding Rossmann-fold domains"/>
    <property type="match status" value="1"/>
</dbReference>
<name>A0AA87UQM5_9MICO</name>
<dbReference type="Gene3D" id="3.30.360.10">
    <property type="entry name" value="Dihydrodipicolinate Reductase, domain 2"/>
    <property type="match status" value="1"/>
</dbReference>
<dbReference type="Gene3D" id="3.40.50.720">
    <property type="entry name" value="NAD(P)-binding Rossmann-like Domain"/>
    <property type="match status" value="1"/>
</dbReference>
<protein>
    <submittedName>
        <fullName evidence="4">Oxidoreductase</fullName>
    </submittedName>
</protein>
<dbReference type="Proteomes" id="UP000321749">
    <property type="component" value="Unassembled WGS sequence"/>
</dbReference>
<reference evidence="4 5" key="1">
    <citation type="submission" date="2019-07" db="EMBL/GenBank/DDBJ databases">
        <title>Whole genome shotgun sequence of Agrococcus baldri NBRC 103055.</title>
        <authorList>
            <person name="Hosoyama A."/>
            <person name="Uohara A."/>
            <person name="Ohji S."/>
            <person name="Ichikawa N."/>
        </authorList>
    </citation>
    <scope>NUCLEOTIDE SEQUENCE [LARGE SCALE GENOMIC DNA]</scope>
    <source>
        <strain evidence="4 5">NBRC 103055</strain>
    </source>
</reference>
<comment type="caution">
    <text evidence="4">The sequence shown here is derived from an EMBL/GenBank/DDBJ whole genome shotgun (WGS) entry which is preliminary data.</text>
</comment>
<feature type="domain" description="Gal80p-like C-terminal" evidence="3">
    <location>
        <begin position="138"/>
        <end position="275"/>
    </location>
</feature>
<feature type="domain" description="Gfo/Idh/MocA-like oxidoreductase N-terminal" evidence="2">
    <location>
        <begin position="9"/>
        <end position="118"/>
    </location>
</feature>
<dbReference type="PANTHER" id="PTHR43818">
    <property type="entry name" value="BCDNA.GH03377"/>
    <property type="match status" value="1"/>
</dbReference>
<organism evidence="4 5">
    <name type="scientific">Agrococcus baldri</name>
    <dbReference type="NCBI Taxonomy" id="153730"/>
    <lineage>
        <taxon>Bacteria</taxon>
        <taxon>Bacillati</taxon>
        <taxon>Actinomycetota</taxon>
        <taxon>Actinomycetes</taxon>
        <taxon>Micrococcales</taxon>
        <taxon>Microbacteriaceae</taxon>
        <taxon>Agrococcus</taxon>
    </lineage>
</organism>
<evidence type="ECO:0000313" key="4">
    <source>
        <dbReference type="EMBL" id="GEK79141.1"/>
    </source>
</evidence>
<dbReference type="RefSeq" id="WP_146792516.1">
    <property type="nucleotide sequence ID" value="NZ_BJUU01000002.1"/>
</dbReference>
<dbReference type="Pfam" id="PF01408">
    <property type="entry name" value="GFO_IDH_MocA"/>
    <property type="match status" value="1"/>
</dbReference>
<dbReference type="GO" id="GO:0016491">
    <property type="term" value="F:oxidoreductase activity"/>
    <property type="evidence" value="ECO:0007669"/>
    <property type="project" value="UniProtKB-KW"/>
</dbReference>
<evidence type="ECO:0000313" key="5">
    <source>
        <dbReference type="Proteomes" id="UP000321749"/>
    </source>
</evidence>
<dbReference type="InterPro" id="IPR036291">
    <property type="entry name" value="NAD(P)-bd_dom_sf"/>
</dbReference>
<gene>
    <name evidence="4" type="ORF">ABA31_04920</name>
</gene>
<evidence type="ECO:0000259" key="3">
    <source>
        <dbReference type="Pfam" id="PF22685"/>
    </source>
</evidence>
<keyword evidence="1" id="KW-0560">Oxidoreductase</keyword>